<gene>
    <name evidence="1" type="ORF">QR680_003783</name>
</gene>
<reference evidence="1" key="1">
    <citation type="submission" date="2023-06" db="EMBL/GenBank/DDBJ databases">
        <title>Genomic analysis of the entomopathogenic nematode Steinernema hermaphroditum.</title>
        <authorList>
            <person name="Schwarz E.M."/>
            <person name="Heppert J.K."/>
            <person name="Baniya A."/>
            <person name="Schwartz H.T."/>
            <person name="Tan C.-H."/>
            <person name="Antoshechkin I."/>
            <person name="Sternberg P.W."/>
            <person name="Goodrich-Blair H."/>
            <person name="Dillman A.R."/>
        </authorList>
    </citation>
    <scope>NUCLEOTIDE SEQUENCE</scope>
    <source>
        <strain evidence="1">PS9179</strain>
        <tissue evidence="1">Whole animal</tissue>
    </source>
</reference>
<evidence type="ECO:0000313" key="1">
    <source>
        <dbReference type="EMBL" id="KAK0408117.1"/>
    </source>
</evidence>
<name>A0AA39HNT6_9BILA</name>
<dbReference type="Proteomes" id="UP001175271">
    <property type="component" value="Unassembled WGS sequence"/>
</dbReference>
<organism evidence="1 2">
    <name type="scientific">Steinernema hermaphroditum</name>
    <dbReference type="NCBI Taxonomy" id="289476"/>
    <lineage>
        <taxon>Eukaryota</taxon>
        <taxon>Metazoa</taxon>
        <taxon>Ecdysozoa</taxon>
        <taxon>Nematoda</taxon>
        <taxon>Chromadorea</taxon>
        <taxon>Rhabditida</taxon>
        <taxon>Tylenchina</taxon>
        <taxon>Panagrolaimomorpha</taxon>
        <taxon>Strongyloidoidea</taxon>
        <taxon>Steinernematidae</taxon>
        <taxon>Steinernema</taxon>
    </lineage>
</organism>
<dbReference type="AlphaFoldDB" id="A0AA39HNT6"/>
<evidence type="ECO:0000313" key="2">
    <source>
        <dbReference type="Proteomes" id="UP001175271"/>
    </source>
</evidence>
<keyword evidence="2" id="KW-1185">Reference proteome</keyword>
<comment type="caution">
    <text evidence="1">The sequence shown here is derived from an EMBL/GenBank/DDBJ whole genome shotgun (WGS) entry which is preliminary data.</text>
</comment>
<dbReference type="EMBL" id="JAUCMV010000003">
    <property type="protein sequence ID" value="KAK0408117.1"/>
    <property type="molecule type" value="Genomic_DNA"/>
</dbReference>
<protein>
    <submittedName>
        <fullName evidence="1">Uncharacterized protein</fullName>
    </submittedName>
</protein>
<sequence>METVPIVFVDSVAELLDPKTLENLADSNLNCLWSQIADVHKRERKYYSLELWQTEEDVYCAFNKLLQIRLEYMDIRDLQKIESRFLRLPSINDSSQRAIPEKRKVLKFGRDEFPKFEKLIHRHFPGKVGECYSSNTKYQEFMLRALHGKIYLTFINIANTCPLAEDFVKDQIENSAFLRVVNFIGEWDWGSMLEHVKKFCFRPGRERTVFGDVTLDRDFYQDLRDFWRANDDFAFEIYTALYEEDAVKAIMPRDGESYCLMDESRRTIVHQMKDSLYVHNCPRRPSCEYFDPS</sequence>
<proteinExistence type="predicted"/>
<accession>A0AA39HNT6</accession>